<name>A0A5B7IP90_PORTR</name>
<sequence length="38" mass="4259">MTEAMHSTTLTTMPLTGRMRLPPDPSKTLCRRLSRTLG</sequence>
<feature type="compositionally biased region" description="Polar residues" evidence="1">
    <location>
        <begin position="1"/>
        <end position="14"/>
    </location>
</feature>
<comment type="caution">
    <text evidence="2">The sequence shown here is derived from an EMBL/GenBank/DDBJ whole genome shotgun (WGS) entry which is preliminary data.</text>
</comment>
<dbReference type="AlphaFoldDB" id="A0A5B7IP90"/>
<dbReference type="Proteomes" id="UP000324222">
    <property type="component" value="Unassembled WGS sequence"/>
</dbReference>
<proteinExistence type="predicted"/>
<dbReference type="EMBL" id="VSRR010071357">
    <property type="protein sequence ID" value="MPC86410.1"/>
    <property type="molecule type" value="Genomic_DNA"/>
</dbReference>
<protein>
    <submittedName>
        <fullName evidence="2">Uncharacterized protein</fullName>
    </submittedName>
</protein>
<evidence type="ECO:0000313" key="3">
    <source>
        <dbReference type="Proteomes" id="UP000324222"/>
    </source>
</evidence>
<accession>A0A5B7IP90</accession>
<gene>
    <name evidence="2" type="ORF">E2C01_081236</name>
</gene>
<feature type="region of interest" description="Disordered" evidence="1">
    <location>
        <begin position="1"/>
        <end position="38"/>
    </location>
</feature>
<reference evidence="2 3" key="1">
    <citation type="submission" date="2019-05" db="EMBL/GenBank/DDBJ databases">
        <title>Another draft genome of Portunus trituberculatus and its Hox gene families provides insights of decapod evolution.</title>
        <authorList>
            <person name="Jeong J.-H."/>
            <person name="Song I."/>
            <person name="Kim S."/>
            <person name="Choi T."/>
            <person name="Kim D."/>
            <person name="Ryu S."/>
            <person name="Kim W."/>
        </authorList>
    </citation>
    <scope>NUCLEOTIDE SEQUENCE [LARGE SCALE GENOMIC DNA]</scope>
    <source>
        <tissue evidence="2">Muscle</tissue>
    </source>
</reference>
<keyword evidence="3" id="KW-1185">Reference proteome</keyword>
<evidence type="ECO:0000313" key="2">
    <source>
        <dbReference type="EMBL" id="MPC86410.1"/>
    </source>
</evidence>
<evidence type="ECO:0000256" key="1">
    <source>
        <dbReference type="SAM" id="MobiDB-lite"/>
    </source>
</evidence>
<organism evidence="2 3">
    <name type="scientific">Portunus trituberculatus</name>
    <name type="common">Swimming crab</name>
    <name type="synonym">Neptunus trituberculatus</name>
    <dbReference type="NCBI Taxonomy" id="210409"/>
    <lineage>
        <taxon>Eukaryota</taxon>
        <taxon>Metazoa</taxon>
        <taxon>Ecdysozoa</taxon>
        <taxon>Arthropoda</taxon>
        <taxon>Crustacea</taxon>
        <taxon>Multicrustacea</taxon>
        <taxon>Malacostraca</taxon>
        <taxon>Eumalacostraca</taxon>
        <taxon>Eucarida</taxon>
        <taxon>Decapoda</taxon>
        <taxon>Pleocyemata</taxon>
        <taxon>Brachyura</taxon>
        <taxon>Eubrachyura</taxon>
        <taxon>Portunoidea</taxon>
        <taxon>Portunidae</taxon>
        <taxon>Portuninae</taxon>
        <taxon>Portunus</taxon>
    </lineage>
</organism>
<feature type="compositionally biased region" description="Basic residues" evidence="1">
    <location>
        <begin position="29"/>
        <end position="38"/>
    </location>
</feature>